<reference evidence="1" key="1">
    <citation type="submission" date="2022-04" db="EMBL/GenBank/DDBJ databases">
        <title>Carnegiea gigantea Genome sequencing and assembly v2.</title>
        <authorList>
            <person name="Copetti D."/>
            <person name="Sanderson M.J."/>
            <person name="Burquez A."/>
            <person name="Wojciechowski M.F."/>
        </authorList>
    </citation>
    <scope>NUCLEOTIDE SEQUENCE</scope>
    <source>
        <strain evidence="1">SGP5-SGP5p</strain>
        <tissue evidence="1">Aerial part</tissue>
    </source>
</reference>
<organism evidence="1 2">
    <name type="scientific">Carnegiea gigantea</name>
    <dbReference type="NCBI Taxonomy" id="171969"/>
    <lineage>
        <taxon>Eukaryota</taxon>
        <taxon>Viridiplantae</taxon>
        <taxon>Streptophyta</taxon>
        <taxon>Embryophyta</taxon>
        <taxon>Tracheophyta</taxon>
        <taxon>Spermatophyta</taxon>
        <taxon>Magnoliopsida</taxon>
        <taxon>eudicotyledons</taxon>
        <taxon>Gunneridae</taxon>
        <taxon>Pentapetalae</taxon>
        <taxon>Caryophyllales</taxon>
        <taxon>Cactineae</taxon>
        <taxon>Cactaceae</taxon>
        <taxon>Cactoideae</taxon>
        <taxon>Echinocereeae</taxon>
        <taxon>Carnegiea</taxon>
    </lineage>
</organism>
<comment type="caution">
    <text evidence="1">The sequence shown here is derived from an EMBL/GenBank/DDBJ whole genome shotgun (WGS) entry which is preliminary data.</text>
</comment>
<name>A0A9Q1KYU1_9CARY</name>
<dbReference type="EMBL" id="JAKOGI010000010">
    <property type="protein sequence ID" value="KAJ8451296.1"/>
    <property type="molecule type" value="Genomic_DNA"/>
</dbReference>
<dbReference type="AlphaFoldDB" id="A0A9Q1KYU1"/>
<protein>
    <submittedName>
        <fullName evidence="1">Uncharacterized protein</fullName>
    </submittedName>
</protein>
<evidence type="ECO:0000313" key="1">
    <source>
        <dbReference type="EMBL" id="KAJ8451296.1"/>
    </source>
</evidence>
<dbReference type="Proteomes" id="UP001153076">
    <property type="component" value="Unassembled WGS sequence"/>
</dbReference>
<gene>
    <name evidence="1" type="ORF">Cgig2_014068</name>
</gene>
<accession>A0A9Q1KYU1</accession>
<keyword evidence="2" id="KW-1185">Reference proteome</keyword>
<evidence type="ECO:0000313" key="2">
    <source>
        <dbReference type="Proteomes" id="UP001153076"/>
    </source>
</evidence>
<proteinExistence type="predicted"/>
<sequence>MEKTLDDLDWWVFSHRCCCCCLFNLLKCLVASSKSLTDLELKDNLECEMFKTMFKERTTVVFPSLKRLSILWSHLDWWVVGSLLACCSTALEVLRFDNCNGMRMLRLSGFFRQRDSSVGIPPSWACTGFQAETIKNMGRKSEEDVQLWGQAFQLGSLKCQACLSCDYSKCHNNMHLRSQSSAVFHASTKRNQEKSYDDEGAEKTIADFSTLSASSRTKNPTAPYIPVTIVDKIEQLETQTPTPQPRPQPSKGHSHIEAGVANLFTDANNSLDILDALYLSSGLLLQIDQWQG</sequence>